<feature type="domain" description="MazG C-terminal" evidence="1">
    <location>
        <begin position="228"/>
        <end position="413"/>
    </location>
</feature>
<dbReference type="RefSeq" id="WP_186574431.1">
    <property type="nucleotide sequence ID" value="NZ_JAAEBW010000013.1"/>
</dbReference>
<dbReference type="EMBL" id="JAAEBW010000013">
    <property type="protein sequence ID" value="MBM1197255.1"/>
    <property type="molecule type" value="Genomic_DNA"/>
</dbReference>
<evidence type="ECO:0000313" key="2">
    <source>
        <dbReference type="EMBL" id="MBM1197255.1"/>
    </source>
</evidence>
<comment type="caution">
    <text evidence="2">The sequence shown here is derived from an EMBL/GenBank/DDBJ whole genome shotgun (WGS) entry which is preliminary data.</text>
</comment>
<dbReference type="Gene3D" id="1.10.287.1080">
    <property type="entry name" value="MazG-like"/>
    <property type="match status" value="2"/>
</dbReference>
<evidence type="ECO:0000259" key="1">
    <source>
        <dbReference type="Pfam" id="PF18722"/>
    </source>
</evidence>
<evidence type="ECO:0000313" key="3">
    <source>
        <dbReference type="Proteomes" id="UP000809529"/>
    </source>
</evidence>
<name>A0ABS1ZLD0_9PSED</name>
<reference evidence="2 3" key="1">
    <citation type="submission" date="2020-01" db="EMBL/GenBank/DDBJ databases">
        <title>Comparative genomics of meat spoilage bacteria.</title>
        <authorList>
            <person name="Hilgarth M."/>
            <person name="Vogel R.F."/>
        </authorList>
    </citation>
    <scope>NUCLEOTIDE SEQUENCE [LARGE SCALE GENOMIC DNA]</scope>
    <source>
        <strain evidence="2 3">TMW2.2077</strain>
    </source>
</reference>
<gene>
    <name evidence="2" type="ORF">GYN02_19010</name>
</gene>
<protein>
    <submittedName>
        <fullName evidence="2">Nucleoside triphosphate pyrophosphohydrolase family protein</fullName>
    </submittedName>
</protein>
<dbReference type="Pfam" id="PF18722">
    <property type="entry name" value="MazG_C"/>
    <property type="match status" value="1"/>
</dbReference>
<sequence>MDANTTPQLGNCHDPLQVPEQFVVLPPEVSDDWTMSISTYQKIAKTTDKLPDTGLELTILGLFGEVGSLLSALKKRQRDRAAFKRYNAIILEELGDVLWYFSNLASRAQLDLSTLSQRVFREIEDWDIVEPSEPNLVFGDMQSQVEKPVSEEAFSAQVLTLAGCVGDLLNDFKNDTFTRNRDKLSAHLVDIFRALVAAADSAGVDMDAAALGNLKKTFSRWPGEITYPPKIDADMPKNERLPSHLEFFIAEENIGGKQYVIQKCNKIIIGDRLTDNKMERDDYRFHDVFHIAFAVHLGWSPVLRALLHLKRKSVPDLDENQDGARAILIEEGVATFIFGRGLECDLFEDVDHIDYDLLKSIQEFVRGYEVERCALWQWEKAILEGFDIFRKLSTSRKGYITADFDNHTISFREGDDE</sequence>
<proteinExistence type="predicted"/>
<keyword evidence="3" id="KW-1185">Reference proteome</keyword>
<dbReference type="InterPro" id="IPR011379">
    <property type="entry name" value="MazG-related_GP37"/>
</dbReference>
<dbReference type="SUPFAM" id="SSF101386">
    <property type="entry name" value="all-alpha NTP pyrophosphatases"/>
    <property type="match status" value="2"/>
</dbReference>
<organism evidence="2 3">
    <name type="scientific">Pseudomonas weihenstephanensis</name>
    <dbReference type="NCBI Taxonomy" id="1608994"/>
    <lineage>
        <taxon>Bacteria</taxon>
        <taxon>Pseudomonadati</taxon>
        <taxon>Pseudomonadota</taxon>
        <taxon>Gammaproteobacteria</taxon>
        <taxon>Pseudomonadales</taxon>
        <taxon>Pseudomonadaceae</taxon>
        <taxon>Pseudomonas</taxon>
    </lineage>
</organism>
<accession>A0ABS1ZLD0</accession>
<dbReference type="InterPro" id="IPR041407">
    <property type="entry name" value="MazG_C"/>
</dbReference>
<dbReference type="CDD" id="cd11541">
    <property type="entry name" value="NTP-PPase_u4"/>
    <property type="match status" value="1"/>
</dbReference>
<dbReference type="Proteomes" id="UP000809529">
    <property type="component" value="Unassembled WGS sequence"/>
</dbReference>